<sequence length="53" mass="5646">MKTDGGKNLCYALSAVCFTSLTIVFSPLKALIEDQKEPIKAGIPSVTLYANLA</sequence>
<comment type="caution">
    <text evidence="2">The sequence shown here is derived from an EMBL/GenBank/DDBJ whole genome shotgun (WGS) entry which is preliminary data.</text>
</comment>
<keyword evidence="3" id="KW-1185">Reference proteome</keyword>
<gene>
    <name evidence="2" type="ORF">FWILDA_LOCUS12956</name>
</gene>
<keyword evidence="1" id="KW-0812">Transmembrane</keyword>
<accession>A0A9W4T044</accession>
<evidence type="ECO:0000256" key="1">
    <source>
        <dbReference type="SAM" id="Phobius"/>
    </source>
</evidence>
<keyword evidence="1" id="KW-0472">Membrane</keyword>
<feature type="transmembrane region" description="Helical" evidence="1">
    <location>
        <begin position="12"/>
        <end position="32"/>
    </location>
</feature>
<dbReference type="Proteomes" id="UP001153678">
    <property type="component" value="Unassembled WGS sequence"/>
</dbReference>
<name>A0A9W4T044_9GLOM</name>
<dbReference type="EMBL" id="CAMKVN010004507">
    <property type="protein sequence ID" value="CAI2187200.1"/>
    <property type="molecule type" value="Genomic_DNA"/>
</dbReference>
<evidence type="ECO:0000313" key="3">
    <source>
        <dbReference type="Proteomes" id="UP001153678"/>
    </source>
</evidence>
<dbReference type="InterPro" id="IPR027417">
    <property type="entry name" value="P-loop_NTPase"/>
</dbReference>
<keyword evidence="1" id="KW-1133">Transmembrane helix</keyword>
<protein>
    <submittedName>
        <fullName evidence="2">5477_t:CDS:1</fullName>
    </submittedName>
</protein>
<dbReference type="AlphaFoldDB" id="A0A9W4T044"/>
<dbReference type="Gene3D" id="3.40.50.300">
    <property type="entry name" value="P-loop containing nucleotide triphosphate hydrolases"/>
    <property type="match status" value="1"/>
</dbReference>
<reference evidence="2" key="1">
    <citation type="submission" date="2022-08" db="EMBL/GenBank/DDBJ databases">
        <authorList>
            <person name="Kallberg Y."/>
            <person name="Tangrot J."/>
            <person name="Rosling A."/>
        </authorList>
    </citation>
    <scope>NUCLEOTIDE SEQUENCE</scope>
    <source>
        <strain evidence="2">Wild A</strain>
    </source>
</reference>
<organism evidence="2 3">
    <name type="scientific">Funneliformis geosporum</name>
    <dbReference type="NCBI Taxonomy" id="1117311"/>
    <lineage>
        <taxon>Eukaryota</taxon>
        <taxon>Fungi</taxon>
        <taxon>Fungi incertae sedis</taxon>
        <taxon>Mucoromycota</taxon>
        <taxon>Glomeromycotina</taxon>
        <taxon>Glomeromycetes</taxon>
        <taxon>Glomerales</taxon>
        <taxon>Glomeraceae</taxon>
        <taxon>Funneliformis</taxon>
    </lineage>
</organism>
<evidence type="ECO:0000313" key="2">
    <source>
        <dbReference type="EMBL" id="CAI2187200.1"/>
    </source>
</evidence>
<dbReference type="OrthoDB" id="10261556at2759"/>
<proteinExistence type="predicted"/>